<protein>
    <recommendedName>
        <fullName evidence="3">Apple domain-containing protein</fullName>
    </recommendedName>
</protein>
<dbReference type="OrthoDB" id="3599686at2759"/>
<sequence length="209" mass="21702">MATRTGPLWLTTATVTPPTQTTTTTTITGAAPVRRGGAAPTCSIKGLPILKSFACDVIRAACLLFVKPGITTRTTTISGSTSTTKTTLAAQTTTLATTSTVAPAPVCVADTLSNPPDSGTFNCNCDYQIECNSAVFTETGADESIQKDYTACATCCDTFSDGFFFNFEQATGSCSLYSEILGASVFSGFVRGTRSTDTCQPDPVNLVCS</sequence>
<dbReference type="EMBL" id="JAFJYH010000055">
    <property type="protein sequence ID" value="KAG4422079.1"/>
    <property type="molecule type" value="Genomic_DNA"/>
</dbReference>
<organism evidence="1 2">
    <name type="scientific">Cadophora malorum</name>
    <dbReference type="NCBI Taxonomy" id="108018"/>
    <lineage>
        <taxon>Eukaryota</taxon>
        <taxon>Fungi</taxon>
        <taxon>Dikarya</taxon>
        <taxon>Ascomycota</taxon>
        <taxon>Pezizomycotina</taxon>
        <taxon>Leotiomycetes</taxon>
        <taxon>Helotiales</taxon>
        <taxon>Ploettnerulaceae</taxon>
        <taxon>Cadophora</taxon>
    </lineage>
</organism>
<evidence type="ECO:0008006" key="3">
    <source>
        <dbReference type="Google" id="ProtNLM"/>
    </source>
</evidence>
<accession>A0A8H8BRZ5</accession>
<evidence type="ECO:0000313" key="2">
    <source>
        <dbReference type="Proteomes" id="UP000664132"/>
    </source>
</evidence>
<keyword evidence="2" id="KW-1185">Reference proteome</keyword>
<name>A0A8H8BRZ5_9HELO</name>
<comment type="caution">
    <text evidence="1">The sequence shown here is derived from an EMBL/GenBank/DDBJ whole genome shotgun (WGS) entry which is preliminary data.</text>
</comment>
<gene>
    <name evidence="1" type="ORF">IFR04_004820</name>
</gene>
<dbReference type="Proteomes" id="UP000664132">
    <property type="component" value="Unassembled WGS sequence"/>
</dbReference>
<reference evidence="1" key="1">
    <citation type="submission" date="2021-02" db="EMBL/GenBank/DDBJ databases">
        <title>Genome sequence Cadophora malorum strain M34.</title>
        <authorList>
            <person name="Stefanovic E."/>
            <person name="Vu D."/>
            <person name="Scully C."/>
            <person name="Dijksterhuis J."/>
            <person name="Roader J."/>
            <person name="Houbraken J."/>
        </authorList>
    </citation>
    <scope>NUCLEOTIDE SEQUENCE</scope>
    <source>
        <strain evidence="1">M34</strain>
    </source>
</reference>
<evidence type="ECO:0000313" key="1">
    <source>
        <dbReference type="EMBL" id="KAG4422079.1"/>
    </source>
</evidence>
<dbReference type="AlphaFoldDB" id="A0A8H8BRZ5"/>
<proteinExistence type="predicted"/>